<accession>A0ABW6YLN3</accession>
<dbReference type="EMBL" id="JBIBSM010000024">
    <property type="protein sequence ID" value="MFF8280695.1"/>
    <property type="molecule type" value="Genomic_DNA"/>
</dbReference>
<dbReference type="NCBIfam" id="TIGR02246">
    <property type="entry name" value="SgcJ/EcaC family oxidoreductase"/>
    <property type="match status" value="1"/>
</dbReference>
<dbReference type="InterPro" id="IPR011944">
    <property type="entry name" value="Steroid_delta5-4_isomerase"/>
</dbReference>
<name>A0ABW6YLN3_9ACTN</name>
<evidence type="ECO:0000313" key="2">
    <source>
        <dbReference type="EMBL" id="MFF8280695.1"/>
    </source>
</evidence>
<comment type="caution">
    <text evidence="2">The sequence shown here is derived from an EMBL/GenBank/DDBJ whole genome shotgun (WGS) entry which is preliminary data.</text>
</comment>
<dbReference type="SUPFAM" id="SSF54427">
    <property type="entry name" value="NTF2-like"/>
    <property type="match status" value="1"/>
</dbReference>
<sequence length="144" mass="15278">MTNDILVVGAISAETQAAVIGVVKDLEKAFNAHDPIALSEQFAQEASWTNAVGTRLDGREAIAEFSGPAMKTFLRDSYARYDVVKLLELAPGLIALNVQQTPTNRSGSPVEGPRGVTTYVIAQQRDGWKIVVGQNSAVNAPPAG</sequence>
<dbReference type="InterPro" id="IPR032710">
    <property type="entry name" value="NTF2-like_dom_sf"/>
</dbReference>
<protein>
    <submittedName>
        <fullName evidence="2">SgcJ/EcaC family oxidoreductase</fullName>
    </submittedName>
</protein>
<evidence type="ECO:0000313" key="3">
    <source>
        <dbReference type="Proteomes" id="UP001603013"/>
    </source>
</evidence>
<gene>
    <name evidence="2" type="ORF">ACF05T_32275</name>
</gene>
<dbReference type="InterPro" id="IPR027843">
    <property type="entry name" value="DUF4440"/>
</dbReference>
<dbReference type="RefSeq" id="WP_391937488.1">
    <property type="nucleotide sequence ID" value="NZ_JBIBSM010000024.1"/>
</dbReference>
<keyword evidence="3" id="KW-1185">Reference proteome</keyword>
<organism evidence="2 3">
    <name type="scientific">Streptomyces lateritius</name>
    <dbReference type="NCBI Taxonomy" id="67313"/>
    <lineage>
        <taxon>Bacteria</taxon>
        <taxon>Bacillati</taxon>
        <taxon>Actinomycetota</taxon>
        <taxon>Actinomycetes</taxon>
        <taxon>Kitasatosporales</taxon>
        <taxon>Streptomycetaceae</taxon>
        <taxon>Streptomyces</taxon>
    </lineage>
</organism>
<proteinExistence type="predicted"/>
<dbReference type="Pfam" id="PF14534">
    <property type="entry name" value="DUF4440"/>
    <property type="match status" value="1"/>
</dbReference>
<feature type="domain" description="DUF4440" evidence="1">
    <location>
        <begin position="21"/>
        <end position="130"/>
    </location>
</feature>
<dbReference type="Gene3D" id="3.10.450.50">
    <property type="match status" value="1"/>
</dbReference>
<reference evidence="2 3" key="1">
    <citation type="submission" date="2024-10" db="EMBL/GenBank/DDBJ databases">
        <title>The Natural Products Discovery Center: Release of the First 8490 Sequenced Strains for Exploring Actinobacteria Biosynthetic Diversity.</title>
        <authorList>
            <person name="Kalkreuter E."/>
            <person name="Kautsar S.A."/>
            <person name="Yang D."/>
            <person name="Bader C.D."/>
            <person name="Teijaro C.N."/>
            <person name="Fluegel L."/>
            <person name="Davis C.M."/>
            <person name="Simpson J.R."/>
            <person name="Lauterbach L."/>
            <person name="Steele A.D."/>
            <person name="Gui C."/>
            <person name="Meng S."/>
            <person name="Li G."/>
            <person name="Viehrig K."/>
            <person name="Ye F."/>
            <person name="Su P."/>
            <person name="Kiefer A.F."/>
            <person name="Nichols A."/>
            <person name="Cepeda A.J."/>
            <person name="Yan W."/>
            <person name="Fan B."/>
            <person name="Jiang Y."/>
            <person name="Adhikari A."/>
            <person name="Zheng C.-J."/>
            <person name="Schuster L."/>
            <person name="Cowan T.M."/>
            <person name="Smanski M.J."/>
            <person name="Chevrette M.G."/>
            <person name="De Carvalho L.P.S."/>
            <person name="Shen B."/>
        </authorList>
    </citation>
    <scope>NUCLEOTIDE SEQUENCE [LARGE SCALE GENOMIC DNA]</scope>
    <source>
        <strain evidence="2 3">NPDC015755</strain>
    </source>
</reference>
<dbReference type="Proteomes" id="UP001603013">
    <property type="component" value="Unassembled WGS sequence"/>
</dbReference>
<evidence type="ECO:0000259" key="1">
    <source>
        <dbReference type="Pfam" id="PF14534"/>
    </source>
</evidence>